<dbReference type="InterPro" id="IPR042100">
    <property type="entry name" value="Bug_dom1"/>
</dbReference>
<comment type="similarity">
    <text evidence="1">Belongs to the UPF0065 (bug) family.</text>
</comment>
<reference evidence="3 4" key="1">
    <citation type="submission" date="2017-05" db="EMBL/GenBank/DDBJ databases">
        <title>Complete and WGS of Bordetella genogroups.</title>
        <authorList>
            <person name="Spilker T."/>
            <person name="LiPuma J."/>
        </authorList>
    </citation>
    <scope>NUCLEOTIDE SEQUENCE [LARGE SCALE GENOMIC DNA]</scope>
    <source>
        <strain evidence="3 4">AU19157</strain>
    </source>
</reference>
<feature type="signal peptide" evidence="2">
    <location>
        <begin position="1"/>
        <end position="23"/>
    </location>
</feature>
<evidence type="ECO:0000313" key="4">
    <source>
        <dbReference type="Proteomes" id="UP000194151"/>
    </source>
</evidence>
<dbReference type="Gene3D" id="3.40.190.150">
    <property type="entry name" value="Bordetella uptake gene, domain 1"/>
    <property type="match status" value="1"/>
</dbReference>
<dbReference type="OrthoDB" id="8627658at2"/>
<dbReference type="Gene3D" id="3.40.190.10">
    <property type="entry name" value="Periplasmic binding protein-like II"/>
    <property type="match status" value="1"/>
</dbReference>
<evidence type="ECO:0008006" key="5">
    <source>
        <dbReference type="Google" id="ProtNLM"/>
    </source>
</evidence>
<accession>A0A1W6YK66</accession>
<dbReference type="Proteomes" id="UP000194151">
    <property type="component" value="Chromosome"/>
</dbReference>
<organism evidence="3 4">
    <name type="scientific">Bordetella genomosp. 8</name>
    <dbReference type="NCBI Taxonomy" id="1416806"/>
    <lineage>
        <taxon>Bacteria</taxon>
        <taxon>Pseudomonadati</taxon>
        <taxon>Pseudomonadota</taxon>
        <taxon>Betaproteobacteria</taxon>
        <taxon>Burkholderiales</taxon>
        <taxon>Alcaligenaceae</taxon>
        <taxon>Bordetella</taxon>
    </lineage>
</organism>
<dbReference type="Pfam" id="PF03401">
    <property type="entry name" value="TctC"/>
    <property type="match status" value="1"/>
</dbReference>
<dbReference type="PIRSF" id="PIRSF017082">
    <property type="entry name" value="YflP"/>
    <property type="match status" value="1"/>
</dbReference>
<dbReference type="EMBL" id="CP021108">
    <property type="protein sequence ID" value="ARP81384.1"/>
    <property type="molecule type" value="Genomic_DNA"/>
</dbReference>
<keyword evidence="2" id="KW-0732">Signal</keyword>
<dbReference type="RefSeq" id="WP_086064579.1">
    <property type="nucleotide sequence ID" value="NZ_CP021108.1"/>
</dbReference>
<sequence>MTPIKTLAAVAVLAVAMAPGAHADTYPSRPIRTLVAFPAGGSADIVARLVTQKVGEMSGFSFVVENRPGAGGNLAFDATASAAPDGYTLLFSTPGIAINPSLYRKVEYKLSDFKPIALVGEAPLVLMTRPDLPIHDINDLVAAGKEKPDAVRFASSGNGSSSHLAMEVLKSMAGLQYLHVPYKGGGAAMADMLGKRVDVTMLPISESMPYIRDNRLRALGQTGARRSPIAPDIPTFAEEGVKGYSVTTWYMLLGPAKLPDAVVDTLARKFDEALKSPDLQQKLRNAGVSIINEGPAQTKAFLDQQAASWSKAIAASGTRID</sequence>
<dbReference type="AlphaFoldDB" id="A0A1W6YK66"/>
<name>A0A1W6YK66_9BORD</name>
<protein>
    <recommendedName>
        <fullName evidence="5">LacI family transcriptional regulator</fullName>
    </recommendedName>
</protein>
<dbReference type="STRING" id="1416806.CAL12_11635"/>
<dbReference type="PANTHER" id="PTHR42928">
    <property type="entry name" value="TRICARBOXYLATE-BINDING PROTEIN"/>
    <property type="match status" value="1"/>
</dbReference>
<dbReference type="KEGG" id="bgv:CAL12_11635"/>
<evidence type="ECO:0000256" key="1">
    <source>
        <dbReference type="ARBA" id="ARBA00006987"/>
    </source>
</evidence>
<dbReference type="SUPFAM" id="SSF53850">
    <property type="entry name" value="Periplasmic binding protein-like II"/>
    <property type="match status" value="1"/>
</dbReference>
<evidence type="ECO:0000313" key="3">
    <source>
        <dbReference type="EMBL" id="ARP81384.1"/>
    </source>
</evidence>
<gene>
    <name evidence="3" type="ORF">CAL12_11635</name>
</gene>
<dbReference type="InterPro" id="IPR005064">
    <property type="entry name" value="BUG"/>
</dbReference>
<dbReference type="CDD" id="cd07012">
    <property type="entry name" value="PBP2_Bug_TTT"/>
    <property type="match status" value="1"/>
</dbReference>
<dbReference type="PANTHER" id="PTHR42928:SF5">
    <property type="entry name" value="BLR1237 PROTEIN"/>
    <property type="match status" value="1"/>
</dbReference>
<feature type="chain" id="PRO_5010867883" description="LacI family transcriptional regulator" evidence="2">
    <location>
        <begin position="24"/>
        <end position="321"/>
    </location>
</feature>
<proteinExistence type="inferred from homology"/>
<keyword evidence="4" id="KW-1185">Reference proteome</keyword>
<evidence type="ECO:0000256" key="2">
    <source>
        <dbReference type="SAM" id="SignalP"/>
    </source>
</evidence>